<organism evidence="10">
    <name type="scientific">Sesamum angustifolium</name>
    <dbReference type="NCBI Taxonomy" id="2727405"/>
    <lineage>
        <taxon>Eukaryota</taxon>
        <taxon>Viridiplantae</taxon>
        <taxon>Streptophyta</taxon>
        <taxon>Embryophyta</taxon>
        <taxon>Tracheophyta</taxon>
        <taxon>Spermatophyta</taxon>
        <taxon>Magnoliopsida</taxon>
        <taxon>eudicotyledons</taxon>
        <taxon>Gunneridae</taxon>
        <taxon>Pentapetalae</taxon>
        <taxon>asterids</taxon>
        <taxon>lamiids</taxon>
        <taxon>Lamiales</taxon>
        <taxon>Pedaliaceae</taxon>
        <taxon>Sesamum</taxon>
    </lineage>
</organism>
<protein>
    <submittedName>
        <fullName evidence="10">Sedoheptulose-1,7-bisphosphatase, chloroplastic</fullName>
    </submittedName>
</protein>
<comment type="pathway">
    <text evidence="2">Carbohydrate biosynthesis; Calvin cycle.</text>
</comment>
<dbReference type="PANTHER" id="PTHR11556">
    <property type="entry name" value="FRUCTOSE-1,6-BISPHOSPHATASE-RELATED"/>
    <property type="match status" value="1"/>
</dbReference>
<dbReference type="CDD" id="cd00354">
    <property type="entry name" value="FBPase"/>
    <property type="match status" value="1"/>
</dbReference>
<evidence type="ECO:0000259" key="9">
    <source>
        <dbReference type="Pfam" id="PF18913"/>
    </source>
</evidence>
<keyword evidence="5" id="KW-0378">Hydrolase</keyword>
<dbReference type="SUPFAM" id="SSF56655">
    <property type="entry name" value="Carbohydrate phosphatase"/>
    <property type="match status" value="1"/>
</dbReference>
<comment type="cofactor">
    <cofactor evidence="1">
        <name>Mg(2+)</name>
        <dbReference type="ChEBI" id="CHEBI:18420"/>
    </cofactor>
</comment>
<dbReference type="GO" id="GO:0006000">
    <property type="term" value="P:fructose metabolic process"/>
    <property type="evidence" value="ECO:0007669"/>
    <property type="project" value="TreeGrafter"/>
</dbReference>
<reference evidence="10" key="2">
    <citation type="journal article" date="2024" name="Plant">
        <title>Genomic evolution and insights into agronomic trait innovations of Sesamum species.</title>
        <authorList>
            <person name="Miao H."/>
            <person name="Wang L."/>
            <person name="Qu L."/>
            <person name="Liu H."/>
            <person name="Sun Y."/>
            <person name="Le M."/>
            <person name="Wang Q."/>
            <person name="Wei S."/>
            <person name="Zheng Y."/>
            <person name="Lin W."/>
            <person name="Duan Y."/>
            <person name="Cao H."/>
            <person name="Xiong S."/>
            <person name="Wang X."/>
            <person name="Wei L."/>
            <person name="Li C."/>
            <person name="Ma Q."/>
            <person name="Ju M."/>
            <person name="Zhao R."/>
            <person name="Li G."/>
            <person name="Mu C."/>
            <person name="Tian Q."/>
            <person name="Mei H."/>
            <person name="Zhang T."/>
            <person name="Gao T."/>
            <person name="Zhang H."/>
        </authorList>
    </citation>
    <scope>NUCLEOTIDE SEQUENCE</scope>
    <source>
        <strain evidence="10">G01</strain>
    </source>
</reference>
<evidence type="ECO:0000256" key="2">
    <source>
        <dbReference type="ARBA" id="ARBA00005215"/>
    </source>
</evidence>
<dbReference type="GO" id="GO:0006002">
    <property type="term" value="P:fructose 6-phosphate metabolic process"/>
    <property type="evidence" value="ECO:0007669"/>
    <property type="project" value="TreeGrafter"/>
</dbReference>
<proteinExistence type="inferred from homology"/>
<comment type="similarity">
    <text evidence="3">Belongs to the FBPase class 1 family.</text>
</comment>
<dbReference type="InterPro" id="IPR033391">
    <property type="entry name" value="FBPase_N"/>
</dbReference>
<dbReference type="EMBL" id="JACGWK010000004">
    <property type="protein sequence ID" value="KAL0359211.1"/>
    <property type="molecule type" value="Genomic_DNA"/>
</dbReference>
<dbReference type="GO" id="GO:0030388">
    <property type="term" value="P:fructose 1,6-bisphosphate metabolic process"/>
    <property type="evidence" value="ECO:0007669"/>
    <property type="project" value="TreeGrafter"/>
</dbReference>
<keyword evidence="6" id="KW-0460">Magnesium</keyword>
<name>A0AAW2PV54_9LAMI</name>
<dbReference type="AlphaFoldDB" id="A0AAW2PV54"/>
<sequence>METSLTCCARGAILPTASSQQYSTLTSPRSISPSFSSKSLRASSIYGDSLRVVPRSSLKVSKAKSSALVTKCEIGDSLEEFLTKSTSDKGLIRLMMCMGEALRTIAFKVRTASCGGTACVNSFGDEQLAVDLLANKLLFEALQYSHFCKYACSEEVPELQDMGGPVEGGFSVAFDPLDGSSIVDTNFTVGTIFGVWPGDKLTGVTGGDQVAAAMGIFGPERLTFLLSRTSLEHTNSSYLMKLIDYYVREKYTLRYTGGMVPDVNQIIVKEKGIFTNVASPSAKAKLRLLFEVAPLGFLIEKAGGYSSDGKQSVLDKVINNLDERTQVAYGSKNEIIRFEETLYGSSRLKAAEPVGAAV</sequence>
<dbReference type="GO" id="GO:0005737">
    <property type="term" value="C:cytoplasm"/>
    <property type="evidence" value="ECO:0007669"/>
    <property type="project" value="TreeGrafter"/>
</dbReference>
<evidence type="ECO:0000256" key="5">
    <source>
        <dbReference type="ARBA" id="ARBA00022801"/>
    </source>
</evidence>
<dbReference type="Gene3D" id="3.30.540.10">
    <property type="entry name" value="Fructose-1,6-Bisphosphatase, subunit A, domain 1"/>
    <property type="match status" value="1"/>
</dbReference>
<dbReference type="Pfam" id="PF00316">
    <property type="entry name" value="FBPase"/>
    <property type="match status" value="1"/>
</dbReference>
<dbReference type="GO" id="GO:0005986">
    <property type="term" value="P:sucrose biosynthetic process"/>
    <property type="evidence" value="ECO:0007669"/>
    <property type="project" value="TreeGrafter"/>
</dbReference>
<evidence type="ECO:0000256" key="1">
    <source>
        <dbReference type="ARBA" id="ARBA00001946"/>
    </source>
</evidence>
<dbReference type="InterPro" id="IPR000146">
    <property type="entry name" value="FBPase_class-1"/>
</dbReference>
<evidence type="ECO:0000259" key="8">
    <source>
        <dbReference type="Pfam" id="PF00316"/>
    </source>
</evidence>
<dbReference type="GO" id="GO:0046872">
    <property type="term" value="F:metal ion binding"/>
    <property type="evidence" value="ECO:0007669"/>
    <property type="project" value="UniProtKB-KW"/>
</dbReference>
<dbReference type="Pfam" id="PF18913">
    <property type="entry name" value="FBPase_C"/>
    <property type="match status" value="1"/>
</dbReference>
<evidence type="ECO:0000256" key="4">
    <source>
        <dbReference type="ARBA" id="ARBA00022723"/>
    </source>
</evidence>
<dbReference type="GO" id="GO:0006094">
    <property type="term" value="P:gluconeogenesis"/>
    <property type="evidence" value="ECO:0007669"/>
    <property type="project" value="TreeGrafter"/>
</dbReference>
<evidence type="ECO:0000256" key="7">
    <source>
        <dbReference type="ARBA" id="ARBA00023277"/>
    </source>
</evidence>
<comment type="caution">
    <text evidence="10">The sequence shown here is derived from an EMBL/GenBank/DDBJ whole genome shotgun (WGS) entry which is preliminary data.</text>
</comment>
<gene>
    <name evidence="10" type="ORF">Sangu_0770500</name>
</gene>
<dbReference type="PANTHER" id="PTHR11556:SF35">
    <property type="entry name" value="SEDOHEPTULOSE-1,7-BISPHOSPHATASE, CHLOROPLASTIC"/>
    <property type="match status" value="1"/>
</dbReference>
<keyword evidence="4" id="KW-0479">Metal-binding</keyword>
<accession>A0AAW2PV54</accession>
<dbReference type="GO" id="GO:0042132">
    <property type="term" value="F:fructose 1,6-bisphosphate 1-phosphatase activity"/>
    <property type="evidence" value="ECO:0007669"/>
    <property type="project" value="TreeGrafter"/>
</dbReference>
<dbReference type="InterPro" id="IPR044015">
    <property type="entry name" value="FBPase_C_dom"/>
</dbReference>
<evidence type="ECO:0000256" key="6">
    <source>
        <dbReference type="ARBA" id="ARBA00022842"/>
    </source>
</evidence>
<dbReference type="InterPro" id="IPR023079">
    <property type="entry name" value="SBPase"/>
</dbReference>
<dbReference type="InterPro" id="IPR020548">
    <property type="entry name" value="Fructose_bisphosphatase_AS"/>
</dbReference>
<evidence type="ECO:0000256" key="3">
    <source>
        <dbReference type="ARBA" id="ARBA00010941"/>
    </source>
</evidence>
<dbReference type="FunFam" id="3.30.540.10:FF:000010">
    <property type="entry name" value="Sedoheptulose-1,7-bisphosphatase, chloroplastic"/>
    <property type="match status" value="1"/>
</dbReference>
<keyword evidence="7" id="KW-0119">Carbohydrate metabolism</keyword>
<dbReference type="PRINTS" id="PR01958">
    <property type="entry name" value="S17BPHPHTASE"/>
</dbReference>
<dbReference type="PROSITE" id="PS00124">
    <property type="entry name" value="FBPASE"/>
    <property type="match status" value="1"/>
</dbReference>
<reference evidence="10" key="1">
    <citation type="submission" date="2020-06" db="EMBL/GenBank/DDBJ databases">
        <authorList>
            <person name="Li T."/>
            <person name="Hu X."/>
            <person name="Zhang T."/>
            <person name="Song X."/>
            <person name="Zhang H."/>
            <person name="Dai N."/>
            <person name="Sheng W."/>
            <person name="Hou X."/>
            <person name="Wei L."/>
        </authorList>
    </citation>
    <scope>NUCLEOTIDE SEQUENCE</scope>
    <source>
        <strain evidence="10">G01</strain>
        <tissue evidence="10">Leaf</tissue>
    </source>
</reference>
<feature type="domain" description="Fructose-1-6-bisphosphatase class I N-terminal" evidence="8">
    <location>
        <begin position="69"/>
        <end position="221"/>
    </location>
</feature>
<evidence type="ECO:0000313" key="10">
    <source>
        <dbReference type="EMBL" id="KAL0359211.1"/>
    </source>
</evidence>
<feature type="domain" description="Fructose-1-6-bisphosphatase class 1 C-terminal" evidence="9">
    <location>
        <begin position="237"/>
        <end position="341"/>
    </location>
</feature>